<dbReference type="CDD" id="cd16713">
    <property type="entry name" value="RING-HC_BIRC2_3_7"/>
    <property type="match status" value="1"/>
</dbReference>
<dbReference type="GO" id="GO:0043066">
    <property type="term" value="P:negative regulation of apoptotic process"/>
    <property type="evidence" value="ECO:0007669"/>
    <property type="project" value="TreeGrafter"/>
</dbReference>
<dbReference type="PROSITE" id="PS01282">
    <property type="entry name" value="BIR_REPEAT_1"/>
    <property type="match status" value="3"/>
</dbReference>
<protein>
    <recommendedName>
        <fullName evidence="8">RING-type domain-containing protein</fullName>
    </recommendedName>
</protein>
<dbReference type="GO" id="GO:0048471">
    <property type="term" value="C:perinuclear region of cytoplasm"/>
    <property type="evidence" value="ECO:0007669"/>
    <property type="project" value="UniProtKB-ARBA"/>
</dbReference>
<keyword evidence="2" id="KW-0053">Apoptosis</keyword>
<proteinExistence type="inferred from homology"/>
<dbReference type="Gene3D" id="3.30.40.10">
    <property type="entry name" value="Zinc/RING finger domain, C3HC4 (zinc finger)"/>
    <property type="match status" value="1"/>
</dbReference>
<feature type="region of interest" description="Disordered" evidence="7">
    <location>
        <begin position="82"/>
        <end position="103"/>
    </location>
</feature>
<dbReference type="SMART" id="SM00238">
    <property type="entry name" value="BIR"/>
    <property type="match status" value="3"/>
</dbReference>
<dbReference type="GO" id="GO:0031625">
    <property type="term" value="F:ubiquitin protein ligase binding"/>
    <property type="evidence" value="ECO:0007669"/>
    <property type="project" value="UniProtKB-ARBA"/>
</dbReference>
<sequence length="555" mass="62299">MNYEESRLRTFRNWPTNAPVDARRIAKAGFYYMGRDLEVQCFSCGGRISEWNYNDKVMTRHRALDPNCPFVLSPALSGNVPFTSRPNESHSSNPEEVTLLNRPTGDGVNAASIDVESNQDQMYDETARFNTYVNWPISFIVSPQSLSKAGFYYVQQGDKVRCPFCSVIIGRWETGDNPLEEHKRHSPGCSFLQSYLCRSLPDNANSLGITFREGLGACSDSAMKSLGVQNHRVAKHPKYTSKDSRLATYQSWPQDTKQTPDDLAEAGFYYAGSDDQVRCFHCDGGLRKWDPSDDPWVEHARWFPDCGFVMLIKGETFINDSIHQRPPVLPEYSDSTDNKVTRTRSTRVSEDELSALMCSPIATTALQIGLDLSRVKMAIRQKMEQTGLPFSTADDLIEATLDIQLDEVPYQDTEETWSTPLNSPVRQRPVNVTTVLQLLSQQASLHDASDSSEAENSIQKLEQSIKPVDDVSVTPTPTDTDAAYSDEKCIKTLTLEEENRRLREARLCKICMDSEVCIVFLPCSHLVTCVSCAQSLAACPVCRHNIKATVRTFLS</sequence>
<keyword evidence="3" id="KW-0479">Metal-binding</keyword>
<dbReference type="FunFam" id="1.10.1170.10:FF:000003">
    <property type="entry name" value="E3 ubiquitin-protein ligase XIAP"/>
    <property type="match status" value="1"/>
</dbReference>
<keyword evidence="5" id="KW-0862">Zinc</keyword>
<gene>
    <name evidence="9" type="ORF">g.8442</name>
</gene>
<dbReference type="Pfam" id="PF00653">
    <property type="entry name" value="BIR"/>
    <property type="match status" value="3"/>
</dbReference>
<comment type="similarity">
    <text evidence="1">Belongs to the IAP family.</text>
</comment>
<dbReference type="GO" id="GO:0005829">
    <property type="term" value="C:cytosol"/>
    <property type="evidence" value="ECO:0007669"/>
    <property type="project" value="UniProtKB-ARBA"/>
</dbReference>
<evidence type="ECO:0000256" key="5">
    <source>
        <dbReference type="ARBA" id="ARBA00022833"/>
    </source>
</evidence>
<organism evidence="9">
    <name type="scientific">Cuerna arida</name>
    <dbReference type="NCBI Taxonomy" id="1464854"/>
    <lineage>
        <taxon>Eukaryota</taxon>
        <taxon>Metazoa</taxon>
        <taxon>Ecdysozoa</taxon>
        <taxon>Arthropoda</taxon>
        <taxon>Hexapoda</taxon>
        <taxon>Insecta</taxon>
        <taxon>Pterygota</taxon>
        <taxon>Neoptera</taxon>
        <taxon>Paraneoptera</taxon>
        <taxon>Hemiptera</taxon>
        <taxon>Auchenorrhyncha</taxon>
        <taxon>Membracoidea</taxon>
        <taxon>Cicadellidae</taxon>
        <taxon>Cicadellinae</taxon>
        <taxon>Proconiini</taxon>
        <taxon>Cuerna</taxon>
    </lineage>
</organism>
<feature type="domain" description="RING-type" evidence="8">
    <location>
        <begin position="508"/>
        <end position="543"/>
    </location>
</feature>
<reference evidence="9" key="1">
    <citation type="submission" date="2015-11" db="EMBL/GenBank/DDBJ databases">
        <title>De novo transcriptome assembly of four potential Pierce s Disease insect vectors from Arizona vineyards.</title>
        <authorList>
            <person name="Tassone E.E."/>
        </authorList>
    </citation>
    <scope>NUCLEOTIDE SEQUENCE</scope>
</reference>
<dbReference type="EMBL" id="GECZ01019224">
    <property type="protein sequence ID" value="JAS50545.1"/>
    <property type="molecule type" value="Transcribed_RNA"/>
</dbReference>
<dbReference type="PANTHER" id="PTHR10044">
    <property type="entry name" value="INHIBITOR OF APOPTOSIS"/>
    <property type="match status" value="1"/>
</dbReference>
<dbReference type="FunFam" id="1.10.1170.10:FF:000002">
    <property type="entry name" value="Baculoviral IAP repeat containing 7"/>
    <property type="match status" value="1"/>
</dbReference>
<dbReference type="GO" id="GO:0004869">
    <property type="term" value="F:cysteine-type endopeptidase inhibitor activity"/>
    <property type="evidence" value="ECO:0007669"/>
    <property type="project" value="UniProtKB-ARBA"/>
</dbReference>
<dbReference type="InterPro" id="IPR013083">
    <property type="entry name" value="Znf_RING/FYVE/PHD"/>
</dbReference>
<dbReference type="GO" id="GO:0089720">
    <property type="term" value="F:caspase binding"/>
    <property type="evidence" value="ECO:0007669"/>
    <property type="project" value="UniProtKB-ARBA"/>
</dbReference>
<dbReference type="SMART" id="SM00184">
    <property type="entry name" value="RING"/>
    <property type="match status" value="1"/>
</dbReference>
<evidence type="ECO:0000313" key="9">
    <source>
        <dbReference type="EMBL" id="JAS50545.1"/>
    </source>
</evidence>
<dbReference type="GO" id="GO:0008270">
    <property type="term" value="F:zinc ion binding"/>
    <property type="evidence" value="ECO:0007669"/>
    <property type="project" value="UniProtKB-KW"/>
</dbReference>
<evidence type="ECO:0000256" key="4">
    <source>
        <dbReference type="ARBA" id="ARBA00022771"/>
    </source>
</evidence>
<dbReference type="PANTHER" id="PTHR10044:SF139">
    <property type="entry name" value="DEATH-ASSOCIATED INHIBITOR OF APOPTOSIS 2"/>
    <property type="match status" value="1"/>
</dbReference>
<dbReference type="GO" id="GO:0051726">
    <property type="term" value="P:regulation of cell cycle"/>
    <property type="evidence" value="ECO:0007669"/>
    <property type="project" value="TreeGrafter"/>
</dbReference>
<evidence type="ECO:0000256" key="1">
    <source>
        <dbReference type="ARBA" id="ARBA00006672"/>
    </source>
</evidence>
<dbReference type="GO" id="GO:0070936">
    <property type="term" value="P:protein K48-linked ubiquitination"/>
    <property type="evidence" value="ECO:0007669"/>
    <property type="project" value="UniProtKB-ARBA"/>
</dbReference>
<dbReference type="AlphaFoldDB" id="A0A1B6FK33"/>
<evidence type="ECO:0000259" key="8">
    <source>
        <dbReference type="PROSITE" id="PS50089"/>
    </source>
</evidence>
<dbReference type="FunFam" id="3.30.40.10:FF:000184">
    <property type="entry name" value="Baculoviral IAP repeat containing 2"/>
    <property type="match status" value="1"/>
</dbReference>
<dbReference type="GO" id="GO:0061630">
    <property type="term" value="F:ubiquitin protein ligase activity"/>
    <property type="evidence" value="ECO:0007669"/>
    <property type="project" value="TreeGrafter"/>
</dbReference>
<dbReference type="GO" id="GO:0006915">
    <property type="term" value="P:apoptotic process"/>
    <property type="evidence" value="ECO:0007669"/>
    <property type="project" value="UniProtKB-KW"/>
</dbReference>
<dbReference type="InterPro" id="IPR001370">
    <property type="entry name" value="BIR_rpt"/>
</dbReference>
<dbReference type="GO" id="GO:0022416">
    <property type="term" value="P:chaeta development"/>
    <property type="evidence" value="ECO:0007669"/>
    <property type="project" value="UniProtKB-ARBA"/>
</dbReference>
<dbReference type="InterPro" id="IPR001841">
    <property type="entry name" value="Znf_RING"/>
</dbReference>
<dbReference type="SUPFAM" id="SSF57924">
    <property type="entry name" value="Inhibitor of apoptosis (IAP) repeat"/>
    <property type="match status" value="3"/>
</dbReference>
<dbReference type="GO" id="GO:0005634">
    <property type="term" value="C:nucleus"/>
    <property type="evidence" value="ECO:0007669"/>
    <property type="project" value="TreeGrafter"/>
</dbReference>
<evidence type="ECO:0000256" key="6">
    <source>
        <dbReference type="PROSITE-ProRule" id="PRU00175"/>
    </source>
</evidence>
<keyword evidence="4 6" id="KW-0863">Zinc-finger</keyword>
<dbReference type="GO" id="GO:0031398">
    <property type="term" value="P:positive regulation of protein ubiquitination"/>
    <property type="evidence" value="ECO:0007669"/>
    <property type="project" value="TreeGrafter"/>
</dbReference>
<name>A0A1B6FK33_9HEMI</name>
<dbReference type="PROSITE" id="PS50143">
    <property type="entry name" value="BIR_REPEAT_2"/>
    <property type="match status" value="3"/>
</dbReference>
<feature type="compositionally biased region" description="Polar residues" evidence="7">
    <location>
        <begin position="82"/>
        <end position="95"/>
    </location>
</feature>
<dbReference type="Gene3D" id="1.10.1170.10">
    <property type="entry name" value="Inhibitor Of Apoptosis Protein (2mihbC-IAP-1), Chain A"/>
    <property type="match status" value="3"/>
</dbReference>
<dbReference type="InterPro" id="IPR050784">
    <property type="entry name" value="IAP"/>
</dbReference>
<dbReference type="Pfam" id="PF13920">
    <property type="entry name" value="zf-C3HC4_3"/>
    <property type="match status" value="1"/>
</dbReference>
<accession>A0A1B6FK33</accession>
<evidence type="ECO:0000256" key="2">
    <source>
        <dbReference type="ARBA" id="ARBA00022703"/>
    </source>
</evidence>
<dbReference type="GO" id="GO:0043027">
    <property type="term" value="F:cysteine-type endopeptidase inhibitor activity involved in apoptotic process"/>
    <property type="evidence" value="ECO:0007669"/>
    <property type="project" value="UniProtKB-ARBA"/>
</dbReference>
<dbReference type="Gene3D" id="1.10.8.10">
    <property type="entry name" value="DNA helicase RuvA subunit, C-terminal domain"/>
    <property type="match status" value="1"/>
</dbReference>
<evidence type="ECO:0000256" key="3">
    <source>
        <dbReference type="ARBA" id="ARBA00022723"/>
    </source>
</evidence>
<dbReference type="PROSITE" id="PS50089">
    <property type="entry name" value="ZF_RING_2"/>
    <property type="match status" value="1"/>
</dbReference>
<evidence type="ECO:0000256" key="7">
    <source>
        <dbReference type="SAM" id="MobiDB-lite"/>
    </source>
</evidence>
<dbReference type="CDD" id="cd14321">
    <property type="entry name" value="UBA_IAPs"/>
    <property type="match status" value="1"/>
</dbReference>
<dbReference type="CDD" id="cd00022">
    <property type="entry name" value="BIR"/>
    <property type="match status" value="3"/>
</dbReference>